<evidence type="ECO:0000313" key="2">
    <source>
        <dbReference type="EMBL" id="GAG75367.1"/>
    </source>
</evidence>
<feature type="non-terminal residue" evidence="2">
    <location>
        <position position="1"/>
    </location>
</feature>
<gene>
    <name evidence="2" type="ORF">S01H4_30665</name>
</gene>
<organism evidence="2">
    <name type="scientific">marine sediment metagenome</name>
    <dbReference type="NCBI Taxonomy" id="412755"/>
    <lineage>
        <taxon>unclassified sequences</taxon>
        <taxon>metagenomes</taxon>
        <taxon>ecological metagenomes</taxon>
    </lineage>
</organism>
<proteinExistence type="predicted"/>
<sequence>DEETKVEETVPTEETTTEAPVEADSGTEEELEVAE</sequence>
<comment type="caution">
    <text evidence="2">The sequence shown here is derived from an EMBL/GenBank/DDBJ whole genome shotgun (WGS) entry which is preliminary data.</text>
</comment>
<dbReference type="AlphaFoldDB" id="X1B1Z2"/>
<name>X1B1Z2_9ZZZZ</name>
<feature type="compositionally biased region" description="Acidic residues" evidence="1">
    <location>
        <begin position="25"/>
        <end position="35"/>
    </location>
</feature>
<evidence type="ECO:0000256" key="1">
    <source>
        <dbReference type="SAM" id="MobiDB-lite"/>
    </source>
</evidence>
<feature type="region of interest" description="Disordered" evidence="1">
    <location>
        <begin position="1"/>
        <end position="35"/>
    </location>
</feature>
<accession>X1B1Z2</accession>
<reference evidence="2" key="1">
    <citation type="journal article" date="2014" name="Front. Microbiol.">
        <title>High frequency of phylogenetically diverse reductive dehalogenase-homologous genes in deep subseafloor sedimentary metagenomes.</title>
        <authorList>
            <person name="Kawai M."/>
            <person name="Futagami T."/>
            <person name="Toyoda A."/>
            <person name="Takaki Y."/>
            <person name="Nishi S."/>
            <person name="Hori S."/>
            <person name="Arai W."/>
            <person name="Tsubouchi T."/>
            <person name="Morono Y."/>
            <person name="Uchiyama I."/>
            <person name="Ito T."/>
            <person name="Fujiyama A."/>
            <person name="Inagaki F."/>
            <person name="Takami H."/>
        </authorList>
    </citation>
    <scope>NUCLEOTIDE SEQUENCE</scope>
    <source>
        <strain evidence="2">Expedition CK06-06</strain>
    </source>
</reference>
<protein>
    <submittedName>
        <fullName evidence="2">Uncharacterized protein</fullName>
    </submittedName>
</protein>
<dbReference type="EMBL" id="BART01015847">
    <property type="protein sequence ID" value="GAG75367.1"/>
    <property type="molecule type" value="Genomic_DNA"/>
</dbReference>
<feature type="compositionally biased region" description="Low complexity" evidence="1">
    <location>
        <begin position="12"/>
        <end position="23"/>
    </location>
</feature>